<dbReference type="Proteomes" id="UP001335648">
    <property type="component" value="Unassembled WGS sequence"/>
</dbReference>
<evidence type="ECO:0000313" key="2">
    <source>
        <dbReference type="Proteomes" id="UP001335648"/>
    </source>
</evidence>
<sequence length="618" mass="70415">MCTTGEIIILSDDDDDCEDVSPNELSVFIVEVEDVKKSECAVPPIALDEDLVITFSRSAEVLPHARYDCPIHPFMATDCEVSVPVPNNHLMCDQCFCYICDKLASSCKWWCYSGLCHCNSHKKSDFWNNHRNCALLGGLKTFNLTLSEVDSHLRNAETMLQSFRQELSTLYHVFLKGRVLEECGPSQSRKNCRIFDYTPVYEYVSSFLNKADQQDSRAAAIMMLGATEDFIRHFQVTGTFLLQSPTADAAKARLLLLQRVIMSMQRQMVMADFPTGFRTKLHDFYKRLYFPTELKSVKNSLNVRPWDDVLLVSVLKGQNVTGFRKDKGKKDFLVEQISVVLLRTELLQRQHRYKELCRYLRVVETDNPLLFQQVQDLIPFFTCMMGDLPSALGSLLPTVNSPASRFTPQLFLFYLLVFQTATAPKLVVLQSSELSFDTAWEPIKDAVPLTCVTLVRFALRVHRCCPAVYADPQCWASLINVANTPKALQGPSPKFLLEAMGFVSSTLQDEYGSNIQIPRFFMEEYPDQALLLLVTGALCLRILDAPLNPAFPVLNAFKENVWALSWLWGTLSSSPERFNSFLLEFSEETENLTGLSSHHWFHLRIAQPDCKCYQKYLM</sequence>
<dbReference type="AlphaFoldDB" id="A0AAN8H1Y8"/>
<dbReference type="EMBL" id="JAULUE010002052">
    <property type="protein sequence ID" value="KAK5899258.1"/>
    <property type="molecule type" value="Genomic_DNA"/>
</dbReference>
<reference evidence="1 2" key="1">
    <citation type="journal article" date="2023" name="Mol. Biol. Evol.">
        <title>Genomics of Secondarily Temperate Adaptation in the Only Non-Antarctic Icefish.</title>
        <authorList>
            <person name="Rivera-Colon A.G."/>
            <person name="Rayamajhi N."/>
            <person name="Minhas B.F."/>
            <person name="Madrigal G."/>
            <person name="Bilyk K.T."/>
            <person name="Yoon V."/>
            <person name="Hune M."/>
            <person name="Gregory S."/>
            <person name="Cheng C.H.C."/>
            <person name="Catchen J.M."/>
        </authorList>
    </citation>
    <scope>NUCLEOTIDE SEQUENCE [LARGE SCALE GENOMIC DNA]</scope>
    <source>
        <strain evidence="1">JC2023a</strain>
    </source>
</reference>
<proteinExistence type="predicted"/>
<accession>A0AAN8H1Y8</accession>
<name>A0AAN8H1Y8_9TELE</name>
<dbReference type="InterPro" id="IPR053234">
    <property type="entry name" value="RPM1_Interactor"/>
</dbReference>
<keyword evidence="2" id="KW-1185">Reference proteome</keyword>
<dbReference type="PANTHER" id="PTHR33443:SF30">
    <property type="entry name" value="SARCOSINE DEHYDROGENASE-2C PROTEIN"/>
    <property type="match status" value="1"/>
</dbReference>
<gene>
    <name evidence="1" type="ORF">CesoFtcFv8_008754</name>
</gene>
<evidence type="ECO:0000313" key="1">
    <source>
        <dbReference type="EMBL" id="KAK5899258.1"/>
    </source>
</evidence>
<comment type="caution">
    <text evidence="1">The sequence shown here is derived from an EMBL/GenBank/DDBJ whole genome shotgun (WGS) entry which is preliminary data.</text>
</comment>
<organism evidence="1 2">
    <name type="scientific">Champsocephalus esox</name>
    <name type="common">pike icefish</name>
    <dbReference type="NCBI Taxonomy" id="159716"/>
    <lineage>
        <taxon>Eukaryota</taxon>
        <taxon>Metazoa</taxon>
        <taxon>Chordata</taxon>
        <taxon>Craniata</taxon>
        <taxon>Vertebrata</taxon>
        <taxon>Euteleostomi</taxon>
        <taxon>Actinopterygii</taxon>
        <taxon>Neopterygii</taxon>
        <taxon>Teleostei</taxon>
        <taxon>Neoteleostei</taxon>
        <taxon>Acanthomorphata</taxon>
        <taxon>Eupercaria</taxon>
        <taxon>Perciformes</taxon>
        <taxon>Notothenioidei</taxon>
        <taxon>Channichthyidae</taxon>
        <taxon>Champsocephalus</taxon>
    </lineage>
</organism>
<dbReference type="PANTHER" id="PTHR33443">
    <property type="entry name" value="ZGC:112980"/>
    <property type="match status" value="1"/>
</dbReference>
<protein>
    <submittedName>
        <fullName evidence="1">Uncharacterized protein</fullName>
    </submittedName>
</protein>